<dbReference type="AlphaFoldDB" id="N9FLM6"/>
<reference evidence="1 2" key="1">
    <citation type="submission" date="2013-02" db="EMBL/GenBank/DDBJ databases">
        <title>The Genome Sequence of Acinetobacter beijerinckii ANC 3835.</title>
        <authorList>
            <consortium name="The Broad Institute Genome Sequencing Platform"/>
            <consortium name="The Broad Institute Genome Sequencing Center for Infectious Disease"/>
            <person name="Cerqueira G."/>
            <person name="Feldgarden M."/>
            <person name="Courvalin P."/>
            <person name="Perichon B."/>
            <person name="Grillot-Courvalin C."/>
            <person name="Clermont D."/>
            <person name="Rocha E."/>
            <person name="Yoon E.-J."/>
            <person name="Nemec A."/>
            <person name="Walker B."/>
            <person name="Young S.K."/>
            <person name="Zeng Q."/>
            <person name="Gargeya S."/>
            <person name="Fitzgerald M."/>
            <person name="Haas B."/>
            <person name="Abouelleil A."/>
            <person name="Alvarado L."/>
            <person name="Arachchi H.M."/>
            <person name="Berlin A.M."/>
            <person name="Chapman S.B."/>
            <person name="Dewar J."/>
            <person name="Goldberg J."/>
            <person name="Griggs A."/>
            <person name="Gujja S."/>
            <person name="Hansen M."/>
            <person name="Howarth C."/>
            <person name="Imamovic A."/>
            <person name="Larimer J."/>
            <person name="McCowan C."/>
            <person name="Murphy C."/>
            <person name="Neiman D."/>
            <person name="Pearson M."/>
            <person name="Priest M."/>
            <person name="Roberts A."/>
            <person name="Saif S."/>
            <person name="Shea T."/>
            <person name="Sisk P."/>
            <person name="Sykes S."/>
            <person name="Wortman J."/>
            <person name="Nusbaum C."/>
            <person name="Birren B."/>
        </authorList>
    </citation>
    <scope>NUCLEOTIDE SEQUENCE [LARGE SCALE GENOMIC DNA]</scope>
    <source>
        <strain evidence="1 2">ANC 3835</strain>
    </source>
</reference>
<evidence type="ECO:0000313" key="1">
    <source>
        <dbReference type="EMBL" id="ENW05754.1"/>
    </source>
</evidence>
<dbReference type="PATRIC" id="fig|1217649.3.peg.1061"/>
<organism evidence="1 2">
    <name type="scientific">Acinetobacter beijerinckii ANC 3835</name>
    <dbReference type="NCBI Taxonomy" id="1217649"/>
    <lineage>
        <taxon>Bacteria</taxon>
        <taxon>Pseudomonadati</taxon>
        <taxon>Pseudomonadota</taxon>
        <taxon>Gammaproteobacteria</taxon>
        <taxon>Moraxellales</taxon>
        <taxon>Moraxellaceae</taxon>
        <taxon>Acinetobacter</taxon>
    </lineage>
</organism>
<dbReference type="OrthoDB" id="6696432at2"/>
<dbReference type="Proteomes" id="UP000018417">
    <property type="component" value="Unassembled WGS sequence"/>
</dbReference>
<gene>
    <name evidence="1" type="ORF">F934_01111</name>
</gene>
<dbReference type="EMBL" id="APQK01000010">
    <property type="protein sequence ID" value="ENW05754.1"/>
    <property type="molecule type" value="Genomic_DNA"/>
</dbReference>
<name>N9FLM6_9GAMM</name>
<proteinExistence type="predicted"/>
<sequence length="415" mass="44346">MVASTDIKFYVHTNTNAPQLQNVFGCMIDVLDACLVNGFGSQSVATLTASGTTVTATYGSGHNYLQYQVTKIAGVNQTEFNGEHRILTVPNANTITFQLASAPTVTTATGTITSSLPQLGWLKPFSGTGKAAYRSSNTLLASRPYLRVIDALDPAYTSTYAKYAKVGIVEDMSDIDTMFGVQAPYESTAPDRNWTATGSGATVLNGWSRWYYATSVAGNTTGPDTTAPANGNRSWILVGNKDYFFILPSTTSLDTNALTYGFGAFQTLLNSDSANTFLSSTLNYVAANSSFIKGSSTSLASAVVSDVLLLQRKYTNESISNNASVLSLGITTNMGSGTTNYLATVATTSTIPQSPIFIKELTNVLRGQIPNFNWLFQIKPYSNLQSFEKNGQIFIAKDVAAANQSGQILLKIGDL</sequence>
<evidence type="ECO:0000313" key="2">
    <source>
        <dbReference type="Proteomes" id="UP000018417"/>
    </source>
</evidence>
<protein>
    <submittedName>
        <fullName evidence="1">Uncharacterized protein</fullName>
    </submittedName>
</protein>
<accession>N9FLM6</accession>
<dbReference type="Gene3D" id="2.40.30.20">
    <property type="match status" value="1"/>
</dbReference>
<dbReference type="RefSeq" id="WP_005053043.1">
    <property type="nucleotide sequence ID" value="NZ_KB849759.1"/>
</dbReference>
<dbReference type="HOGENOM" id="CLU_053277_0_0_6"/>
<comment type="caution">
    <text evidence="1">The sequence shown here is derived from an EMBL/GenBank/DDBJ whole genome shotgun (WGS) entry which is preliminary data.</text>
</comment>
<dbReference type="InterPro" id="IPR023366">
    <property type="entry name" value="ATP_synth_asu-like_sf"/>
</dbReference>